<dbReference type="SMART" id="SM00421">
    <property type="entry name" value="HTH_LUXR"/>
    <property type="match status" value="1"/>
</dbReference>
<dbReference type="Pfam" id="PF25873">
    <property type="entry name" value="WHD_MalT"/>
    <property type="match status" value="1"/>
</dbReference>
<dbReference type="Proteomes" id="UP001596028">
    <property type="component" value="Unassembled WGS sequence"/>
</dbReference>
<protein>
    <submittedName>
        <fullName evidence="6">LuxR C-terminal-related transcriptional regulator</fullName>
    </submittedName>
</protein>
<dbReference type="SUPFAM" id="SSF52540">
    <property type="entry name" value="P-loop containing nucleoside triphosphate hydrolases"/>
    <property type="match status" value="1"/>
</dbReference>
<dbReference type="CDD" id="cd06170">
    <property type="entry name" value="LuxR_C_like"/>
    <property type="match status" value="1"/>
</dbReference>
<feature type="domain" description="HTH luxR-type" evidence="5">
    <location>
        <begin position="775"/>
        <end position="840"/>
    </location>
</feature>
<reference evidence="7" key="1">
    <citation type="journal article" date="2019" name="Int. J. Syst. Evol. Microbiol.">
        <title>The Global Catalogue of Microorganisms (GCM) 10K type strain sequencing project: providing services to taxonomists for standard genome sequencing and annotation.</title>
        <authorList>
            <consortium name="The Broad Institute Genomics Platform"/>
            <consortium name="The Broad Institute Genome Sequencing Center for Infectious Disease"/>
            <person name="Wu L."/>
            <person name="Ma J."/>
        </authorList>
    </citation>
    <scope>NUCLEOTIDE SEQUENCE [LARGE SCALE GENOMIC DNA]</scope>
    <source>
        <strain evidence="7">CCUG 49571</strain>
    </source>
</reference>
<sequence>MNAGLHRKLTLISASAGFGKTTLAVQWLAGCERPAAWLSLDEGDNDPARFLAYFVAALRTVAPDIGESALSLLSAPQPPPTEAIMTSLINEISAVPPFILVLDDYHAIEAEPVRKAVQLLVERLPPRLHLAVATRSDPDFPLAKLRARDQLTELRGADLRFSASETSLFLHQAMALSLSPESVALLEARTEGWAAGLQLAALSARERPDADGFVRDFTGNHSHVVDYLIEEVLQRQPARIQRFLLRTSVLERMCGPLCDAVLGRKEPAEEADGQTILRELERANLFVVPLDDERRWYRYHHLFADLLRRRLRQSGGEAECHLLASLWHEGDGSELEAFRHAAAAGDIDRAARLVEGSGMPLLFRGATVPVLHWLQSLPEPELRARPALGVMYASALLSAGRMEDVEPMLQAAESDLPAESSGERDPNLIGHIASIRAALAVARHQADEIMAQSRLALKHLDPGNLPARTATTWALGYASQLLGNLSAAERAYAEALAISEKIGHVIIGVMSAIGLGNVQEQANRLELAAATYRGVLRRVGDAPLPAVCEAHLGLARISYQWNELDQAWRYWQASARLAPLLEGTDRTLACELFRFRLRLAEGDATGAAAALAQAEQLASRHGFAHRLPEIAAAQAELLLKEGDTKAAAELAQAHELPLCQARVSLARGDWRAALADLEPLRRRAAESEREADRLEATIVEALARHAAGDGETAAARLQEALRMVGPGRFVRIFVDEGEPMKRLLSEAYERGMNRSEVARLLAAFPPGQPSGRPNVQPLIEPLSDRELEVLRLVAQGLSNQEIAERLYLALSSVKGHNRNIFGKLQVQRRTEAVARARELGLL</sequence>
<evidence type="ECO:0000313" key="7">
    <source>
        <dbReference type="Proteomes" id="UP001596028"/>
    </source>
</evidence>
<dbReference type="InterPro" id="IPR036388">
    <property type="entry name" value="WH-like_DNA-bd_sf"/>
</dbReference>
<proteinExistence type="predicted"/>
<dbReference type="InterPro" id="IPR016032">
    <property type="entry name" value="Sig_transdc_resp-reg_C-effctor"/>
</dbReference>
<keyword evidence="1" id="KW-0805">Transcription regulation</keyword>
<evidence type="ECO:0000256" key="3">
    <source>
        <dbReference type="ARBA" id="ARBA00023163"/>
    </source>
</evidence>
<organism evidence="6 7">
    <name type="scientific">Cohnella hongkongensis</name>
    <dbReference type="NCBI Taxonomy" id="178337"/>
    <lineage>
        <taxon>Bacteria</taxon>
        <taxon>Bacillati</taxon>
        <taxon>Bacillota</taxon>
        <taxon>Bacilli</taxon>
        <taxon>Bacillales</taxon>
        <taxon>Paenibacillaceae</taxon>
        <taxon>Cohnella</taxon>
    </lineage>
</organism>
<dbReference type="PANTHER" id="PTHR44688">
    <property type="entry name" value="DNA-BINDING TRANSCRIPTIONAL ACTIVATOR DEVR_DOSR"/>
    <property type="match status" value="1"/>
</dbReference>
<keyword evidence="2" id="KW-0238">DNA-binding</keyword>
<dbReference type="RefSeq" id="WP_378098786.1">
    <property type="nucleotide sequence ID" value="NZ_JBHSEP010000013.1"/>
</dbReference>
<dbReference type="Gene3D" id="1.25.40.10">
    <property type="entry name" value="Tetratricopeptide repeat domain"/>
    <property type="match status" value="1"/>
</dbReference>
<keyword evidence="3" id="KW-0804">Transcription</keyword>
<dbReference type="InterPro" id="IPR011990">
    <property type="entry name" value="TPR-like_helical_dom_sf"/>
</dbReference>
<evidence type="ECO:0000256" key="1">
    <source>
        <dbReference type="ARBA" id="ARBA00023015"/>
    </source>
</evidence>
<dbReference type="EMBL" id="JBHSEP010000013">
    <property type="protein sequence ID" value="MFC4600038.1"/>
    <property type="molecule type" value="Genomic_DNA"/>
</dbReference>
<dbReference type="SUPFAM" id="SSF46894">
    <property type="entry name" value="C-terminal effector domain of the bipartite response regulators"/>
    <property type="match status" value="1"/>
</dbReference>
<dbReference type="PROSITE" id="PS00622">
    <property type="entry name" value="HTH_LUXR_1"/>
    <property type="match status" value="1"/>
</dbReference>
<dbReference type="PROSITE" id="PS51257">
    <property type="entry name" value="PROKAR_LIPOPROTEIN"/>
    <property type="match status" value="1"/>
</dbReference>
<gene>
    <name evidence="6" type="ORF">ACFO3S_17465</name>
</gene>
<dbReference type="InterPro" id="IPR059106">
    <property type="entry name" value="WHD_MalT"/>
</dbReference>
<keyword evidence="7" id="KW-1185">Reference proteome</keyword>
<dbReference type="Pfam" id="PF17874">
    <property type="entry name" value="TPR_MalT"/>
    <property type="match status" value="1"/>
</dbReference>
<dbReference type="InterPro" id="IPR027417">
    <property type="entry name" value="P-loop_NTPase"/>
</dbReference>
<dbReference type="PANTHER" id="PTHR44688:SF16">
    <property type="entry name" value="DNA-BINDING TRANSCRIPTIONAL ACTIVATOR DEVR_DOSR"/>
    <property type="match status" value="1"/>
</dbReference>
<dbReference type="PRINTS" id="PR00038">
    <property type="entry name" value="HTHLUXR"/>
</dbReference>
<evidence type="ECO:0000313" key="6">
    <source>
        <dbReference type="EMBL" id="MFC4600038.1"/>
    </source>
</evidence>
<evidence type="ECO:0000256" key="2">
    <source>
        <dbReference type="ARBA" id="ARBA00023125"/>
    </source>
</evidence>
<evidence type="ECO:0000256" key="4">
    <source>
        <dbReference type="SAM" id="Coils"/>
    </source>
</evidence>
<dbReference type="Pfam" id="PF00196">
    <property type="entry name" value="GerE"/>
    <property type="match status" value="1"/>
</dbReference>
<dbReference type="InterPro" id="IPR000792">
    <property type="entry name" value="Tscrpt_reg_LuxR_C"/>
</dbReference>
<evidence type="ECO:0000259" key="5">
    <source>
        <dbReference type="PROSITE" id="PS50043"/>
    </source>
</evidence>
<name>A0ABV9FG52_9BACL</name>
<dbReference type="Gene3D" id="1.10.10.10">
    <property type="entry name" value="Winged helix-like DNA-binding domain superfamily/Winged helix DNA-binding domain"/>
    <property type="match status" value="1"/>
</dbReference>
<feature type="coiled-coil region" evidence="4">
    <location>
        <begin position="677"/>
        <end position="704"/>
    </location>
</feature>
<accession>A0ABV9FG52</accession>
<dbReference type="PROSITE" id="PS50043">
    <property type="entry name" value="HTH_LUXR_2"/>
    <property type="match status" value="1"/>
</dbReference>
<dbReference type="SUPFAM" id="SSF48452">
    <property type="entry name" value="TPR-like"/>
    <property type="match status" value="1"/>
</dbReference>
<keyword evidence="4" id="KW-0175">Coiled coil</keyword>
<comment type="caution">
    <text evidence="6">The sequence shown here is derived from an EMBL/GenBank/DDBJ whole genome shotgun (WGS) entry which is preliminary data.</text>
</comment>
<dbReference type="InterPro" id="IPR041617">
    <property type="entry name" value="TPR_MalT"/>
</dbReference>